<proteinExistence type="predicted"/>
<comment type="caution">
    <text evidence="1">The sequence shown here is derived from an EMBL/GenBank/DDBJ whole genome shotgun (WGS) entry which is preliminary data.</text>
</comment>
<sequence>MRLPRADPATETSTKSLSASLIPHLEPAPAPAPAPRETWGLLRLVSLSGVMRCLLACGRDGTRCVVLLAQVHCGVRRQTACGRQISRSVAALHDTAAVSTVRGKIPGGELGCDRRLHGARKVRQTALSAPSNAIMSERKTPAQRWRKRISSSHLLSRASRRRKWGAWAQSREEVVEVEVEVEGRQRTRVRARPAREGGQPSKRMMRFGGSPLVMSLAVSHDDGALRWVAPWEADATAVRLSTNAFLIFRVLLLCDLSVLGGAAMEAASCGKARLFAEAARHHG</sequence>
<evidence type="ECO:0000313" key="1">
    <source>
        <dbReference type="EMBL" id="PWI74291.1"/>
    </source>
</evidence>
<gene>
    <name evidence="1" type="ORF">PCL_07605</name>
</gene>
<dbReference type="EMBL" id="LCWV01000003">
    <property type="protein sequence ID" value="PWI74291.1"/>
    <property type="molecule type" value="Genomic_DNA"/>
</dbReference>
<dbReference type="Proteomes" id="UP000245956">
    <property type="component" value="Unassembled WGS sequence"/>
</dbReference>
<name>A0A2U3EIF7_PURLI</name>
<accession>A0A2U3EIF7</accession>
<organism evidence="1 2">
    <name type="scientific">Purpureocillium lilacinum</name>
    <name type="common">Paecilomyces lilacinus</name>
    <dbReference type="NCBI Taxonomy" id="33203"/>
    <lineage>
        <taxon>Eukaryota</taxon>
        <taxon>Fungi</taxon>
        <taxon>Dikarya</taxon>
        <taxon>Ascomycota</taxon>
        <taxon>Pezizomycotina</taxon>
        <taxon>Sordariomycetes</taxon>
        <taxon>Hypocreomycetidae</taxon>
        <taxon>Hypocreales</taxon>
        <taxon>Ophiocordycipitaceae</taxon>
        <taxon>Purpureocillium</taxon>
    </lineage>
</organism>
<protein>
    <submittedName>
        <fullName evidence="1">Uncharacterized protein</fullName>
    </submittedName>
</protein>
<dbReference type="AlphaFoldDB" id="A0A2U3EIF7"/>
<reference evidence="1 2" key="1">
    <citation type="journal article" date="2016" name="Front. Microbiol.">
        <title>Genome and transcriptome sequences reveal the specific parasitism of the nematophagous Purpureocillium lilacinum 36-1.</title>
        <authorList>
            <person name="Xie J."/>
            <person name="Li S."/>
            <person name="Mo C."/>
            <person name="Xiao X."/>
            <person name="Peng D."/>
            <person name="Wang G."/>
            <person name="Xiao Y."/>
        </authorList>
    </citation>
    <scope>NUCLEOTIDE SEQUENCE [LARGE SCALE GENOMIC DNA]</scope>
    <source>
        <strain evidence="1 2">36-1</strain>
    </source>
</reference>
<evidence type="ECO:0000313" key="2">
    <source>
        <dbReference type="Proteomes" id="UP000245956"/>
    </source>
</evidence>